<reference evidence="3" key="1">
    <citation type="journal article" date="2019" name="Int. J. Syst. Evol. Microbiol.">
        <title>The Global Catalogue of Microorganisms (GCM) 10K type strain sequencing project: providing services to taxonomists for standard genome sequencing and annotation.</title>
        <authorList>
            <consortium name="The Broad Institute Genomics Platform"/>
            <consortium name="The Broad Institute Genome Sequencing Center for Infectious Disease"/>
            <person name="Wu L."/>
            <person name="Ma J."/>
        </authorList>
    </citation>
    <scope>NUCLEOTIDE SEQUENCE [LARGE SCALE GENOMIC DNA]</scope>
    <source>
        <strain evidence="3">NBRC 112299</strain>
    </source>
</reference>
<gene>
    <name evidence="2" type="ORF">GCM10025876_05600</name>
</gene>
<evidence type="ECO:0000313" key="3">
    <source>
        <dbReference type="Proteomes" id="UP001157125"/>
    </source>
</evidence>
<accession>A0ABQ6IA72</accession>
<dbReference type="Proteomes" id="UP001157125">
    <property type="component" value="Unassembled WGS sequence"/>
</dbReference>
<protein>
    <submittedName>
        <fullName evidence="2">Uncharacterized protein</fullName>
    </submittedName>
</protein>
<proteinExistence type="predicted"/>
<evidence type="ECO:0000313" key="2">
    <source>
        <dbReference type="EMBL" id="GMA34356.1"/>
    </source>
</evidence>
<comment type="caution">
    <text evidence="2">The sequence shown here is derived from an EMBL/GenBank/DDBJ whole genome shotgun (WGS) entry which is preliminary data.</text>
</comment>
<keyword evidence="3" id="KW-1185">Reference proteome</keyword>
<name>A0ABQ6IA72_9MICO</name>
<dbReference type="EMBL" id="BSUN01000001">
    <property type="protein sequence ID" value="GMA34356.1"/>
    <property type="molecule type" value="Genomic_DNA"/>
</dbReference>
<organism evidence="2 3">
    <name type="scientific">Demequina litorisediminis</name>
    <dbReference type="NCBI Taxonomy" id="1849022"/>
    <lineage>
        <taxon>Bacteria</taxon>
        <taxon>Bacillati</taxon>
        <taxon>Actinomycetota</taxon>
        <taxon>Actinomycetes</taxon>
        <taxon>Micrococcales</taxon>
        <taxon>Demequinaceae</taxon>
        <taxon>Demequina</taxon>
    </lineage>
</organism>
<feature type="region of interest" description="Disordered" evidence="1">
    <location>
        <begin position="1"/>
        <end position="24"/>
    </location>
</feature>
<evidence type="ECO:0000256" key="1">
    <source>
        <dbReference type="SAM" id="MobiDB-lite"/>
    </source>
</evidence>
<sequence length="104" mass="11437">MAYSWGSDPSHQQFDVPADAPRAVPGDARFPVTGRFEDDGRTYAVSLHVTEGALEYLEVHPLGDDEGTWVYLGNEADDAAIALPDAERVELWVETDQGAERFEA</sequence>